<keyword evidence="1" id="KW-1133">Transmembrane helix</keyword>
<keyword evidence="1" id="KW-0812">Transmembrane</keyword>
<proteinExistence type="predicted"/>
<dbReference type="EMBL" id="FQZI01000001">
    <property type="protein sequence ID" value="SHI49280.1"/>
    <property type="molecule type" value="Genomic_DNA"/>
</dbReference>
<reference evidence="3" key="1">
    <citation type="submission" date="2016-11" db="EMBL/GenBank/DDBJ databases">
        <authorList>
            <person name="Varghese N."/>
            <person name="Submissions S."/>
        </authorList>
    </citation>
    <scope>NUCLEOTIDE SEQUENCE [LARGE SCALE GENOMIC DNA]</scope>
    <source>
        <strain evidence="3">DSM 18829</strain>
    </source>
</reference>
<protein>
    <submittedName>
        <fullName evidence="2">Uncharacterized protein</fullName>
    </submittedName>
</protein>
<accession>A0A1M6BKH0</accession>
<keyword evidence="1" id="KW-0472">Membrane</keyword>
<dbReference type="Proteomes" id="UP000184488">
    <property type="component" value="Unassembled WGS sequence"/>
</dbReference>
<gene>
    <name evidence="2" type="ORF">SAMN05444363_0819</name>
</gene>
<evidence type="ECO:0000256" key="1">
    <source>
        <dbReference type="SAM" id="Phobius"/>
    </source>
</evidence>
<dbReference type="OrthoDB" id="1151040at2"/>
<sequence length="64" mass="7527">MNYLKYTQYAYLLAGAFFVYDGVSKLNTNANQAYLSFFLAAMSVVMFLFRKKFAKKFEDRNNNQ</sequence>
<feature type="transmembrane region" description="Helical" evidence="1">
    <location>
        <begin position="33"/>
        <end position="50"/>
    </location>
</feature>
<organism evidence="2 3">
    <name type="scientific">Flavobacterium terrae</name>
    <dbReference type="NCBI Taxonomy" id="415425"/>
    <lineage>
        <taxon>Bacteria</taxon>
        <taxon>Pseudomonadati</taxon>
        <taxon>Bacteroidota</taxon>
        <taxon>Flavobacteriia</taxon>
        <taxon>Flavobacteriales</taxon>
        <taxon>Flavobacteriaceae</taxon>
        <taxon>Flavobacterium</taxon>
    </lineage>
</organism>
<keyword evidence="3" id="KW-1185">Reference proteome</keyword>
<evidence type="ECO:0000313" key="2">
    <source>
        <dbReference type="EMBL" id="SHI49280.1"/>
    </source>
</evidence>
<dbReference type="RefSeq" id="WP_073308818.1">
    <property type="nucleotide sequence ID" value="NZ_FQZI01000001.1"/>
</dbReference>
<evidence type="ECO:0000313" key="3">
    <source>
        <dbReference type="Proteomes" id="UP000184488"/>
    </source>
</evidence>
<dbReference type="STRING" id="415425.SAMN05444363_0819"/>
<dbReference type="AlphaFoldDB" id="A0A1M6BKH0"/>
<name>A0A1M6BKH0_9FLAO</name>